<dbReference type="Proteomes" id="UP001597393">
    <property type="component" value="Unassembled WGS sequence"/>
</dbReference>
<sequence length="155" mass="18279">MKHYKKAIAIMLSILAIAGLYELGRRRVGSFAGSHPFGEEWTIQRPIDDVKSKLTKLHQANPKLFRDTAKLTFTNSHSNIKPDKERIHFYYADRNEDVKVLIRQSVDCKNCTDIVLISFINRKDGTMRLMNRDFNWFANEREIKTFEERILKYIK</sequence>
<dbReference type="RefSeq" id="WP_380870045.1">
    <property type="nucleotide sequence ID" value="NZ_JBHUMA010000007.1"/>
</dbReference>
<comment type="caution">
    <text evidence="1">The sequence shown here is derived from an EMBL/GenBank/DDBJ whole genome shotgun (WGS) entry which is preliminary data.</text>
</comment>
<dbReference type="EMBL" id="JBHUMA010000007">
    <property type="protein sequence ID" value="MFD2599905.1"/>
    <property type="molecule type" value="Genomic_DNA"/>
</dbReference>
<keyword evidence="2" id="KW-1185">Reference proteome</keyword>
<name>A0ABW5NLZ3_9SPHI</name>
<accession>A0ABW5NLZ3</accession>
<protein>
    <submittedName>
        <fullName evidence="1">Uncharacterized protein</fullName>
    </submittedName>
</protein>
<proteinExistence type="predicted"/>
<reference evidence="2" key="1">
    <citation type="journal article" date="2019" name="Int. J. Syst. Evol. Microbiol.">
        <title>The Global Catalogue of Microorganisms (GCM) 10K type strain sequencing project: providing services to taxonomists for standard genome sequencing and annotation.</title>
        <authorList>
            <consortium name="The Broad Institute Genomics Platform"/>
            <consortium name="The Broad Institute Genome Sequencing Center for Infectious Disease"/>
            <person name="Wu L."/>
            <person name="Ma J."/>
        </authorList>
    </citation>
    <scope>NUCLEOTIDE SEQUENCE [LARGE SCALE GENOMIC DNA]</scope>
    <source>
        <strain evidence="2">KCTC 42248</strain>
    </source>
</reference>
<organism evidence="1 2">
    <name type="scientific">Sphingobacterium corticis</name>
    <dbReference type="NCBI Taxonomy" id="1812823"/>
    <lineage>
        <taxon>Bacteria</taxon>
        <taxon>Pseudomonadati</taxon>
        <taxon>Bacteroidota</taxon>
        <taxon>Sphingobacteriia</taxon>
        <taxon>Sphingobacteriales</taxon>
        <taxon>Sphingobacteriaceae</taxon>
        <taxon>Sphingobacterium</taxon>
    </lineage>
</organism>
<evidence type="ECO:0000313" key="1">
    <source>
        <dbReference type="EMBL" id="MFD2599905.1"/>
    </source>
</evidence>
<evidence type="ECO:0000313" key="2">
    <source>
        <dbReference type="Proteomes" id="UP001597393"/>
    </source>
</evidence>
<gene>
    <name evidence="1" type="ORF">ACFSQ3_13185</name>
</gene>